<gene>
    <name evidence="1" type="ORF">PQQ63_27060</name>
</gene>
<keyword evidence="2" id="KW-1185">Reference proteome</keyword>
<sequence length="688" mass="76374">MKQRVTGQPAPDIPAINLRAITRGFRSLNWLAGRSEHLWIDRLFGRVALRFARVGGKRVSAAWPGPVWSHGASGTPLLSWFSAPVTDAGADAFVVAINSALTATLEHDRSASALPEVEAKANVERLMQRFAHSHASTQRRSQSSCPAVLLETKRTTRVMMIDERARSYGLGAVKVRNSRGTFMGMVHAARSAHPQAEFWIARSDDKGAGRWLSVSADYMPPGARHLAGHESLCAALPHIDHVYTLGASEGMHALLIGVPVHVFGAPYYAGWGLTDDDLHMPNRSARPTLTALFEVVFLRFARYLNPFTHMLGTLDDLLDSIELQRAVQHRFADVQHAAGIRFQWWKRPFAMPYISAGGATLRWTREPQSVQANECAVLWGARSADGLAPEVRRVRIEDGFFHSTGLGSDMIAPRSQVIDRRGLYFDASQPSDLSVLLNETEFSASELARAAALRERVVTLGVTKYNLGRRRPAWTAPAGKRVVLVPGQVADDASIRLGTRVISTADALLREVRRLRPDAFVVYKPHPDVLSGNRNGLIDAQQLADIVDTEADLLSLVDVADEVHTLSSLAGFDALLRGKAVFTYGLPFYAGWGLTHDALTPLPWRYRTLTLDMLCAGVLLRYPLYWDWRTRLFTTPEAVVEQLAPQAARSLEQVRGNRKRPLLKAIRWTCNGIRHASWRFRQRLTPRA</sequence>
<dbReference type="Proteomes" id="UP001629432">
    <property type="component" value="Unassembled WGS sequence"/>
</dbReference>
<evidence type="ECO:0000313" key="1">
    <source>
        <dbReference type="EMBL" id="MFM0640363.1"/>
    </source>
</evidence>
<accession>A0ABW9DYD7</accession>
<dbReference type="EMBL" id="JAQQCF010000027">
    <property type="protein sequence ID" value="MFM0640363.1"/>
    <property type="molecule type" value="Genomic_DNA"/>
</dbReference>
<dbReference type="CDD" id="cd16439">
    <property type="entry name" value="beta_Kdo_transferase_KpsC_2"/>
    <property type="match status" value="1"/>
</dbReference>
<comment type="caution">
    <text evidence="1">The sequence shown here is derived from an EMBL/GenBank/DDBJ whole genome shotgun (WGS) entry which is preliminary data.</text>
</comment>
<organism evidence="1 2">
    <name type="scientific">Paraburkholderia metrosideri</name>
    <dbReference type="NCBI Taxonomy" id="580937"/>
    <lineage>
        <taxon>Bacteria</taxon>
        <taxon>Pseudomonadati</taxon>
        <taxon>Pseudomonadota</taxon>
        <taxon>Betaproteobacteria</taxon>
        <taxon>Burkholderiales</taxon>
        <taxon>Burkholderiaceae</taxon>
        <taxon>Paraburkholderia</taxon>
    </lineage>
</organism>
<evidence type="ECO:0000313" key="2">
    <source>
        <dbReference type="Proteomes" id="UP001629432"/>
    </source>
</evidence>
<dbReference type="InterPro" id="IPR007833">
    <property type="entry name" value="Capsule_polysaccharide_synth"/>
</dbReference>
<dbReference type="Pfam" id="PF05159">
    <property type="entry name" value="Capsule_synth"/>
    <property type="match status" value="2"/>
</dbReference>
<proteinExistence type="predicted"/>
<protein>
    <submittedName>
        <fullName evidence="1">Capsular biosynthesis protein</fullName>
    </submittedName>
</protein>
<dbReference type="RefSeq" id="WP_408339155.1">
    <property type="nucleotide sequence ID" value="NZ_JAQQCF010000027.1"/>
</dbReference>
<reference evidence="1 2" key="1">
    <citation type="journal article" date="2024" name="Chem. Sci.">
        <title>Discovery of megapolipeptins by genome mining of a Burkholderiales bacteria collection.</title>
        <authorList>
            <person name="Paulo B.S."/>
            <person name="Recchia M.J.J."/>
            <person name="Lee S."/>
            <person name="Fergusson C.H."/>
            <person name="Romanowski S.B."/>
            <person name="Hernandez A."/>
            <person name="Krull N."/>
            <person name="Liu D.Y."/>
            <person name="Cavanagh H."/>
            <person name="Bos A."/>
            <person name="Gray C.A."/>
            <person name="Murphy B.T."/>
            <person name="Linington R.G."/>
            <person name="Eustaquio A.S."/>
        </authorList>
    </citation>
    <scope>NUCLEOTIDE SEQUENCE [LARGE SCALE GENOMIC DNA]</scope>
    <source>
        <strain evidence="1 2">RL17-338-BIC-A</strain>
    </source>
</reference>
<name>A0ABW9DYD7_9BURK</name>